<dbReference type="Proteomes" id="UP000319619">
    <property type="component" value="Unassembled WGS sequence"/>
</dbReference>
<organism evidence="2 3">
    <name type="scientific">candidate division LCP-89 bacterium B3_LCP</name>
    <dbReference type="NCBI Taxonomy" id="2012998"/>
    <lineage>
        <taxon>Bacteria</taxon>
        <taxon>Pseudomonadati</taxon>
        <taxon>Bacteria division LCP-89</taxon>
    </lineage>
</organism>
<reference evidence="2 3" key="1">
    <citation type="submission" date="2017-06" db="EMBL/GenBank/DDBJ databases">
        <title>Novel microbial phyla capable of carbon fixation and sulfur reduction in deep-sea sediments.</title>
        <authorList>
            <person name="Huang J."/>
            <person name="Baker B."/>
            <person name="Wang Y."/>
        </authorList>
    </citation>
    <scope>NUCLEOTIDE SEQUENCE [LARGE SCALE GENOMIC DNA]</scope>
    <source>
        <strain evidence="2">B3_LCP</strain>
    </source>
</reference>
<dbReference type="PANTHER" id="PTHR43415">
    <property type="entry name" value="SPERMIDINE N(1)-ACETYLTRANSFERASE"/>
    <property type="match status" value="1"/>
</dbReference>
<dbReference type="Gene3D" id="3.40.630.30">
    <property type="match status" value="1"/>
</dbReference>
<gene>
    <name evidence="2" type="ORF">CEE37_09185</name>
</gene>
<name>A0A532UZT6_UNCL8</name>
<dbReference type="PROSITE" id="PS51186">
    <property type="entry name" value="GNAT"/>
    <property type="match status" value="1"/>
</dbReference>
<proteinExistence type="predicted"/>
<dbReference type="Pfam" id="PF13302">
    <property type="entry name" value="Acetyltransf_3"/>
    <property type="match status" value="1"/>
</dbReference>
<dbReference type="PANTHER" id="PTHR43415:SF3">
    <property type="entry name" value="GNAT-FAMILY ACETYLTRANSFERASE"/>
    <property type="match status" value="1"/>
</dbReference>
<evidence type="ECO:0000313" key="3">
    <source>
        <dbReference type="Proteomes" id="UP000319619"/>
    </source>
</evidence>
<dbReference type="AlphaFoldDB" id="A0A532UZT6"/>
<sequence length="219" mass="25266">MKAISKDYLHQWVRRLSDFKLDSPPIAGLPLSDGELCVRTFKRNDEEKRQVWAKHTDPFLLKFNFLPKGTFENDLSFQRLKDRLRLGIENASGQMIGYVSLKPVRGSSSMAELGICFAADQVSRGYGYRTLKMVLPWAAHTLDLNEIMLEVDFVNAKAISLYNRLGFEKVAQFWQVEDNLKLEALLMSRGSIDGTRYLKNHLELLTWVMICRIKEVEFS</sequence>
<dbReference type="SUPFAM" id="SSF55729">
    <property type="entry name" value="Acyl-CoA N-acyltransferases (Nat)"/>
    <property type="match status" value="1"/>
</dbReference>
<evidence type="ECO:0000259" key="1">
    <source>
        <dbReference type="PROSITE" id="PS51186"/>
    </source>
</evidence>
<dbReference type="GO" id="GO:0016747">
    <property type="term" value="F:acyltransferase activity, transferring groups other than amino-acyl groups"/>
    <property type="evidence" value="ECO:0007669"/>
    <property type="project" value="InterPro"/>
</dbReference>
<feature type="domain" description="N-acetyltransferase" evidence="1">
    <location>
        <begin position="36"/>
        <end position="192"/>
    </location>
</feature>
<accession>A0A532UZT6</accession>
<dbReference type="InterPro" id="IPR016181">
    <property type="entry name" value="Acyl_CoA_acyltransferase"/>
</dbReference>
<evidence type="ECO:0000313" key="2">
    <source>
        <dbReference type="EMBL" id="TKJ40476.1"/>
    </source>
</evidence>
<comment type="caution">
    <text evidence="2">The sequence shown here is derived from an EMBL/GenBank/DDBJ whole genome shotgun (WGS) entry which is preliminary data.</text>
</comment>
<dbReference type="InterPro" id="IPR000182">
    <property type="entry name" value="GNAT_dom"/>
</dbReference>
<dbReference type="EMBL" id="NJBN01000005">
    <property type="protein sequence ID" value="TKJ40476.1"/>
    <property type="molecule type" value="Genomic_DNA"/>
</dbReference>
<protein>
    <recommendedName>
        <fullName evidence="1">N-acetyltransferase domain-containing protein</fullName>
    </recommendedName>
</protein>